<proteinExistence type="predicted"/>
<keyword evidence="2" id="KW-1185">Reference proteome</keyword>
<gene>
    <name evidence="1" type="ORF">Fot_26325</name>
</gene>
<evidence type="ECO:0000313" key="1">
    <source>
        <dbReference type="EMBL" id="KAL2522402.1"/>
    </source>
</evidence>
<protein>
    <submittedName>
        <fullName evidence="1">Uncharacterized protein</fullName>
    </submittedName>
</protein>
<dbReference type="AlphaFoldDB" id="A0ABD1UBJ4"/>
<comment type="caution">
    <text evidence="1">The sequence shown here is derived from an EMBL/GenBank/DDBJ whole genome shotgun (WGS) entry which is preliminary data.</text>
</comment>
<accession>A0ABD1UBJ4</accession>
<evidence type="ECO:0000313" key="2">
    <source>
        <dbReference type="Proteomes" id="UP001604277"/>
    </source>
</evidence>
<name>A0ABD1UBJ4_9LAMI</name>
<organism evidence="1 2">
    <name type="scientific">Forsythia ovata</name>
    <dbReference type="NCBI Taxonomy" id="205694"/>
    <lineage>
        <taxon>Eukaryota</taxon>
        <taxon>Viridiplantae</taxon>
        <taxon>Streptophyta</taxon>
        <taxon>Embryophyta</taxon>
        <taxon>Tracheophyta</taxon>
        <taxon>Spermatophyta</taxon>
        <taxon>Magnoliopsida</taxon>
        <taxon>eudicotyledons</taxon>
        <taxon>Gunneridae</taxon>
        <taxon>Pentapetalae</taxon>
        <taxon>asterids</taxon>
        <taxon>lamiids</taxon>
        <taxon>Lamiales</taxon>
        <taxon>Oleaceae</taxon>
        <taxon>Forsythieae</taxon>
        <taxon>Forsythia</taxon>
    </lineage>
</organism>
<dbReference type="EMBL" id="JBFOLJ010000007">
    <property type="protein sequence ID" value="KAL2522402.1"/>
    <property type="molecule type" value="Genomic_DNA"/>
</dbReference>
<sequence length="122" mass="13703">MKTVCKKKLKFQAERVLVHQTACCLVSSISELHKKQKQAQKSKSGGFESLGLSSNVYSRKFAVGRTCSLLAGPADSLQTPLEISKDAHRELWPSSETNVSNRIYTWHNSTVKSRQLRIARLQ</sequence>
<dbReference type="Proteomes" id="UP001604277">
    <property type="component" value="Unassembled WGS sequence"/>
</dbReference>
<reference evidence="2" key="1">
    <citation type="submission" date="2024-07" db="EMBL/GenBank/DDBJ databases">
        <title>Two chromosome-level genome assemblies of Korean endemic species Abeliophyllum distichum and Forsythia ovata (Oleaceae).</title>
        <authorList>
            <person name="Jang H."/>
        </authorList>
    </citation>
    <scope>NUCLEOTIDE SEQUENCE [LARGE SCALE GENOMIC DNA]</scope>
</reference>